<dbReference type="EMBL" id="CM056813">
    <property type="protein sequence ID" value="KAJ8639637.1"/>
    <property type="molecule type" value="Genomic_DNA"/>
</dbReference>
<protein>
    <submittedName>
        <fullName evidence="1">Uncharacterized protein</fullName>
    </submittedName>
</protein>
<gene>
    <name evidence="1" type="ORF">MRB53_016331</name>
</gene>
<organism evidence="1 2">
    <name type="scientific">Persea americana</name>
    <name type="common">Avocado</name>
    <dbReference type="NCBI Taxonomy" id="3435"/>
    <lineage>
        <taxon>Eukaryota</taxon>
        <taxon>Viridiplantae</taxon>
        <taxon>Streptophyta</taxon>
        <taxon>Embryophyta</taxon>
        <taxon>Tracheophyta</taxon>
        <taxon>Spermatophyta</taxon>
        <taxon>Magnoliopsida</taxon>
        <taxon>Magnoliidae</taxon>
        <taxon>Laurales</taxon>
        <taxon>Lauraceae</taxon>
        <taxon>Persea</taxon>
    </lineage>
</organism>
<sequence>MSKPWGGLGAWAADAERAEAEENERQAAAEAAGGESQSFPSLKEAAAAKPKKKKGTPMTLSEFTTGNYVGPGRGGRRDPFLEPKGLTPEEMLALPTRPKERSAEEMEYGRLGGGFRSYGRSSGPPSGRTRDRGDYDNEGSWGGGGGGSGRRSYGGFEEERSRPPPRVSEFDQPSRADEADNWASMKKPIAVTQMDSGRQDRYGSDSGRQDRYGSLGGGGGGGSRADEVDNWTATKKPLPAARSSGGFGTGFRDSIPDSDRWSRGGLRDGEQERPRDGRERPRLALDRPRGEAVLTEPAKSRPSPFGAARPREEVLAEKGLDWKKLDSESDLRKMSRPTSSQSSRPSSAHSSRPGSPPPQALVEGVARPRPKVNPFGDAKPREVVLKEQGKDWRKIDLELEHRGVDRPETEGEKVLKEEINHLNELMKEAEAKMIGESVPVNAEECIGLREQIQVKENDLERLIRELDDKVRFGQRPGSGAGRIASFPDRPPSQSGVPEEPGSMGFMERPRSRGSDVWSRSGDDRSFSSGRERGFFANRDMDRSKSRERW</sequence>
<dbReference type="Proteomes" id="UP001234297">
    <property type="component" value="Chromosome 5"/>
</dbReference>
<proteinExistence type="predicted"/>
<reference evidence="1 2" key="1">
    <citation type="journal article" date="2022" name="Hortic Res">
        <title>A haplotype resolved chromosomal level avocado genome allows analysis of novel avocado genes.</title>
        <authorList>
            <person name="Nath O."/>
            <person name="Fletcher S.J."/>
            <person name="Hayward A."/>
            <person name="Shaw L.M."/>
            <person name="Masouleh A.K."/>
            <person name="Furtado A."/>
            <person name="Henry R.J."/>
            <person name="Mitter N."/>
        </authorList>
    </citation>
    <scope>NUCLEOTIDE SEQUENCE [LARGE SCALE GENOMIC DNA]</scope>
    <source>
        <strain evidence="2">cv. Hass</strain>
    </source>
</reference>
<accession>A0ACC2M1S6</accession>
<evidence type="ECO:0000313" key="2">
    <source>
        <dbReference type="Proteomes" id="UP001234297"/>
    </source>
</evidence>
<evidence type="ECO:0000313" key="1">
    <source>
        <dbReference type="EMBL" id="KAJ8639637.1"/>
    </source>
</evidence>
<keyword evidence="2" id="KW-1185">Reference proteome</keyword>
<comment type="caution">
    <text evidence="1">The sequence shown here is derived from an EMBL/GenBank/DDBJ whole genome shotgun (WGS) entry which is preliminary data.</text>
</comment>
<name>A0ACC2M1S6_PERAE</name>